<dbReference type="Proteomes" id="UP000632322">
    <property type="component" value="Unassembled WGS sequence"/>
</dbReference>
<proteinExistence type="predicted"/>
<name>A0ABQ1LT17_9MICO</name>
<feature type="region of interest" description="Disordered" evidence="1">
    <location>
        <begin position="31"/>
        <end position="86"/>
    </location>
</feature>
<organism evidence="2 3">
    <name type="scientific">Brevibacterium sediminis</name>
    <dbReference type="NCBI Taxonomy" id="1857024"/>
    <lineage>
        <taxon>Bacteria</taxon>
        <taxon>Bacillati</taxon>
        <taxon>Actinomycetota</taxon>
        <taxon>Actinomycetes</taxon>
        <taxon>Micrococcales</taxon>
        <taxon>Brevibacteriaceae</taxon>
        <taxon>Brevibacterium</taxon>
    </lineage>
</organism>
<comment type="caution">
    <text evidence="2">The sequence shown here is derived from an EMBL/GenBank/DDBJ whole genome shotgun (WGS) entry which is preliminary data.</text>
</comment>
<keyword evidence="3" id="KW-1185">Reference proteome</keyword>
<evidence type="ECO:0000313" key="3">
    <source>
        <dbReference type="Proteomes" id="UP000632322"/>
    </source>
</evidence>
<feature type="compositionally biased region" description="Basic and acidic residues" evidence="1">
    <location>
        <begin position="52"/>
        <end position="71"/>
    </location>
</feature>
<evidence type="ECO:0000313" key="2">
    <source>
        <dbReference type="EMBL" id="GGC29204.1"/>
    </source>
</evidence>
<evidence type="ECO:0000256" key="1">
    <source>
        <dbReference type="SAM" id="MobiDB-lite"/>
    </source>
</evidence>
<reference evidence="3" key="1">
    <citation type="journal article" date="2019" name="Int. J. Syst. Evol. Microbiol.">
        <title>The Global Catalogue of Microorganisms (GCM) 10K type strain sequencing project: providing services to taxonomists for standard genome sequencing and annotation.</title>
        <authorList>
            <consortium name="The Broad Institute Genomics Platform"/>
            <consortium name="The Broad Institute Genome Sequencing Center for Infectious Disease"/>
            <person name="Wu L."/>
            <person name="Ma J."/>
        </authorList>
    </citation>
    <scope>NUCLEOTIDE SEQUENCE [LARGE SCALE GENOMIC DNA]</scope>
    <source>
        <strain evidence="3">CGMCC 1.15472</strain>
    </source>
</reference>
<gene>
    <name evidence="2" type="ORF">GCM10010974_09690</name>
</gene>
<protein>
    <submittedName>
        <fullName evidence="2">Uncharacterized protein</fullName>
    </submittedName>
</protein>
<dbReference type="EMBL" id="BMJG01000002">
    <property type="protein sequence ID" value="GGC29204.1"/>
    <property type="molecule type" value="Genomic_DNA"/>
</dbReference>
<accession>A0ABQ1LT17</accession>
<sequence>MPSIKRSLTFKRSLPSIKRGREYGVVDHDISAPRLERRRPGGRSEAGQAEAGRAETGRAETRQTKSSESRKAKISPKTLTRVWTIM</sequence>